<name>A0A0A1W5F0_9SPHN</name>
<sequence>MATAACLPIAADRAGPCVRTIFFEGLDLFGLKLAMEIRLGPETPGPAAISLGNVSMADAEGIRVVNVTRSKGVPTSEVVIRIAQSTMRDAAKVPYSGEQGSSSTLCYDLIATFGQDNRRLVYGTFTALPTVYGMDSAPANRSQGGQSGQTSTWTNARVTYSGDDARVVIDGADLLGLIIDDARGGIDDGVAAAQAARRGAEAALAAITARDLDPLEYDRSGYLEATIDEQARVIKGVSRATLSMIAVSYGGQLVEDLGSLEYERSGAVDALVDSDFTLLELTARNVGLDHLALDPLEYDRSGYLLADVDGGWRVVAGTRPVSAPAPVAADAADYMVVEQTDAAGRRQVYSERRSNGARMQLSPAGSNHTLVRVERGNALYRSDRARQPAGGLFAVPVAGGAEVSVLPYLAIAMWGDSQVGMGADDGTGAGLVAAQKLGWAYANQWGVGGQSAQQTAARLYGVQMLIVGGQIPAAAGAVVNVLVLGADPITGGQPDIKVRYSVAGVRMTLTRDTNGSGAYTLTRDSAGAAVAVPSSVFARAVACSRFGNEDPVDLPRDCVTIIQVGRNNFDTIEANVAAIRDLVSTLSSLSKRFIIPLVLPVGYAQDGSVVNPIEPTGSERRLRIEAMNAAIKAAFPDNSLDLLPILQARGDGSAGDNADIAAGFTPRSLRTDFLHLNAAGRSIAGQYGYAPFITAKGWTQA</sequence>
<dbReference type="OrthoDB" id="3193214at2"/>
<protein>
    <submittedName>
        <fullName evidence="1">Uncharacterized protein</fullName>
    </submittedName>
</protein>
<proteinExistence type="predicted"/>
<dbReference type="RefSeq" id="WP_157013604.1">
    <property type="nucleotide sequence ID" value="NZ_BBPI01000034.1"/>
</dbReference>
<gene>
    <name evidence="1" type="ORF">SP5_034_01480</name>
</gene>
<dbReference type="EMBL" id="BBPI01000034">
    <property type="protein sequence ID" value="GAM00573.1"/>
    <property type="molecule type" value="Genomic_DNA"/>
</dbReference>
<accession>A0A0A1W5F0</accession>
<dbReference type="AlphaFoldDB" id="A0A0A1W5F0"/>
<dbReference type="Proteomes" id="UP000032305">
    <property type="component" value="Unassembled WGS sequence"/>
</dbReference>
<comment type="caution">
    <text evidence="1">The sequence shown here is derived from an EMBL/GenBank/DDBJ whole genome shotgun (WGS) entry which is preliminary data.</text>
</comment>
<organism evidence="1 2">
    <name type="scientific">Sphingomonas parapaucimobilis NBRC 15100</name>
    <dbReference type="NCBI Taxonomy" id="1219049"/>
    <lineage>
        <taxon>Bacteria</taxon>
        <taxon>Pseudomonadati</taxon>
        <taxon>Pseudomonadota</taxon>
        <taxon>Alphaproteobacteria</taxon>
        <taxon>Sphingomonadales</taxon>
        <taxon>Sphingomonadaceae</taxon>
        <taxon>Sphingomonas</taxon>
    </lineage>
</organism>
<dbReference type="eggNOG" id="COG2755">
    <property type="taxonomic scope" value="Bacteria"/>
</dbReference>
<keyword evidence="2" id="KW-1185">Reference proteome</keyword>
<evidence type="ECO:0000313" key="2">
    <source>
        <dbReference type="Proteomes" id="UP000032305"/>
    </source>
</evidence>
<reference evidence="1 2" key="1">
    <citation type="submission" date="2014-11" db="EMBL/GenBank/DDBJ databases">
        <title>Whole genome shotgun sequence of Sphingomonas parapaucimobilis NBRC 15100.</title>
        <authorList>
            <person name="Katano-Makiyama Y."/>
            <person name="Hosoyama A."/>
            <person name="Hashimoto M."/>
            <person name="Hosoyama Y."/>
            <person name="Noguchi M."/>
            <person name="Numata M."/>
            <person name="Tsuchikane K."/>
            <person name="Hirakata S."/>
            <person name="Uohara A."/>
            <person name="Shimodaira J."/>
            <person name="Ohji S."/>
            <person name="Ichikawa N."/>
            <person name="Kimura A."/>
            <person name="Yamazoe A."/>
            <person name="Fujita N."/>
        </authorList>
    </citation>
    <scope>NUCLEOTIDE SEQUENCE [LARGE SCALE GENOMIC DNA]</scope>
    <source>
        <strain evidence="1 2">NBRC 15100</strain>
    </source>
</reference>
<evidence type="ECO:0000313" key="1">
    <source>
        <dbReference type="EMBL" id="GAM00573.1"/>
    </source>
</evidence>